<evidence type="ECO:0000313" key="2">
    <source>
        <dbReference type="Proteomes" id="UP001057402"/>
    </source>
</evidence>
<comment type="caution">
    <text evidence="1">The sequence shown here is derived from an EMBL/GenBank/DDBJ whole genome shotgun (WGS) entry which is preliminary data.</text>
</comment>
<gene>
    <name evidence="1" type="ORF">MLD38_028851</name>
</gene>
<name>A0ACB9N3J6_9MYRT</name>
<protein>
    <submittedName>
        <fullName evidence="1">Uncharacterized protein</fullName>
    </submittedName>
</protein>
<proteinExistence type="predicted"/>
<keyword evidence="2" id="KW-1185">Reference proteome</keyword>
<evidence type="ECO:0000313" key="1">
    <source>
        <dbReference type="EMBL" id="KAI4330573.1"/>
    </source>
</evidence>
<dbReference type="EMBL" id="CM042887">
    <property type="protein sequence ID" value="KAI4330573.1"/>
    <property type="molecule type" value="Genomic_DNA"/>
</dbReference>
<organism evidence="1 2">
    <name type="scientific">Melastoma candidum</name>
    <dbReference type="NCBI Taxonomy" id="119954"/>
    <lineage>
        <taxon>Eukaryota</taxon>
        <taxon>Viridiplantae</taxon>
        <taxon>Streptophyta</taxon>
        <taxon>Embryophyta</taxon>
        <taxon>Tracheophyta</taxon>
        <taxon>Spermatophyta</taxon>
        <taxon>Magnoliopsida</taxon>
        <taxon>eudicotyledons</taxon>
        <taxon>Gunneridae</taxon>
        <taxon>Pentapetalae</taxon>
        <taxon>rosids</taxon>
        <taxon>malvids</taxon>
        <taxon>Myrtales</taxon>
        <taxon>Melastomataceae</taxon>
        <taxon>Melastomatoideae</taxon>
        <taxon>Melastomateae</taxon>
        <taxon>Melastoma</taxon>
    </lineage>
</organism>
<accession>A0ACB9N3J6</accession>
<dbReference type="Proteomes" id="UP001057402">
    <property type="component" value="Chromosome 8"/>
</dbReference>
<sequence length="218" mass="24904">MASAWSLLLPPHSALHFTDILRNDIRRCRIPRSLLFLSPSACCGARFRLTLLNHRGLLLSLMGWVKKCRGGRGMRREGGRRRVESEFALQLDRLPCGLYSGSPPSHLREQSLNQRREGQRSPVIVEKAERSDIPNIDKKKSNRVYNIRGEERRRWFPLRHIQQREHIRVVDVPNLSGPYAIILHHPVIAVAKMANPTGEFLILYSAGKPDILLSIQIG</sequence>
<reference evidence="2" key="1">
    <citation type="journal article" date="2023" name="Front. Plant Sci.">
        <title>Chromosomal-level genome assembly of Melastoma candidum provides insights into trichome evolution.</title>
        <authorList>
            <person name="Zhong Y."/>
            <person name="Wu W."/>
            <person name="Sun C."/>
            <person name="Zou P."/>
            <person name="Liu Y."/>
            <person name="Dai S."/>
            <person name="Zhou R."/>
        </authorList>
    </citation>
    <scope>NUCLEOTIDE SEQUENCE [LARGE SCALE GENOMIC DNA]</scope>
</reference>